<evidence type="ECO:0000256" key="13">
    <source>
        <dbReference type="SAM" id="SignalP"/>
    </source>
</evidence>
<evidence type="ECO:0000256" key="2">
    <source>
        <dbReference type="ARBA" id="ARBA00022525"/>
    </source>
</evidence>
<evidence type="ECO:0000259" key="16">
    <source>
        <dbReference type="PROSITE" id="PS50240"/>
    </source>
</evidence>
<dbReference type="PRINTS" id="PR00018">
    <property type="entry name" value="KRINGLE"/>
</dbReference>
<keyword evidence="10" id="KW-0245">EGF-like domain</keyword>
<dbReference type="InterPro" id="IPR050127">
    <property type="entry name" value="Serine_Proteases_S1"/>
</dbReference>
<gene>
    <name evidence="17" type="primary">HABP2</name>
</gene>
<evidence type="ECO:0000256" key="1">
    <source>
        <dbReference type="ARBA" id="ARBA00004239"/>
    </source>
</evidence>
<dbReference type="SMART" id="SM00130">
    <property type="entry name" value="KR"/>
    <property type="match status" value="1"/>
</dbReference>
<dbReference type="SMART" id="SM00181">
    <property type="entry name" value="EGF"/>
    <property type="match status" value="3"/>
</dbReference>
<comment type="catalytic activity">
    <reaction evidence="8">
        <text>Preferential cleavage: Arg-|-Xaa, Lys-|-Xaa.</text>
        <dbReference type="EC" id="3.4.21.4"/>
    </reaction>
</comment>
<evidence type="ECO:0000256" key="7">
    <source>
        <dbReference type="ARBA" id="ARBA00023157"/>
    </source>
</evidence>
<dbReference type="PANTHER" id="PTHR24264:SF40">
    <property type="entry name" value="HYALURONAN-BINDING PROTEIN 2"/>
    <property type="match status" value="1"/>
</dbReference>
<comment type="caution">
    <text evidence="10">Lacks conserved residue(s) required for the propagation of feature annotation.</text>
</comment>
<evidence type="ECO:0000256" key="10">
    <source>
        <dbReference type="PROSITE-ProRule" id="PRU00076"/>
    </source>
</evidence>
<keyword evidence="3 11" id="KW-0420">Kringle</keyword>
<dbReference type="Proteomes" id="UP000694580">
    <property type="component" value="Chromosome 8"/>
</dbReference>
<dbReference type="InterPro" id="IPR013806">
    <property type="entry name" value="Kringle-like"/>
</dbReference>
<dbReference type="CDD" id="cd00054">
    <property type="entry name" value="EGF_CA"/>
    <property type="match status" value="2"/>
</dbReference>
<dbReference type="Ensembl" id="ENSDCDT00010011959.1">
    <property type="protein sequence ID" value="ENSDCDP00010011434.1"/>
    <property type="gene ID" value="ENSDCDG00010005040.1"/>
</dbReference>
<dbReference type="PROSITE" id="PS00134">
    <property type="entry name" value="TRYPSIN_HIS"/>
    <property type="match status" value="1"/>
</dbReference>
<reference evidence="17" key="2">
    <citation type="submission" date="2025-08" db="UniProtKB">
        <authorList>
            <consortium name="Ensembl"/>
        </authorList>
    </citation>
    <scope>IDENTIFICATION</scope>
</reference>
<feature type="domain" description="Kringle" evidence="15">
    <location>
        <begin position="143"/>
        <end position="225"/>
    </location>
</feature>
<dbReference type="InterPro" id="IPR018056">
    <property type="entry name" value="Kringle_CS"/>
</dbReference>
<dbReference type="Gene3D" id="2.40.20.10">
    <property type="entry name" value="Plasminogen Kringle 4"/>
    <property type="match status" value="1"/>
</dbReference>
<dbReference type="GO" id="GO:0005509">
    <property type="term" value="F:calcium ion binding"/>
    <property type="evidence" value="ECO:0007669"/>
    <property type="project" value="InterPro"/>
</dbReference>
<comment type="subcellular location">
    <subcellularLocation>
        <location evidence="1">Secreted</location>
        <location evidence="1">Extracellular space</location>
    </subcellularLocation>
</comment>
<dbReference type="PROSITE" id="PS50070">
    <property type="entry name" value="KRINGLE_2"/>
    <property type="match status" value="1"/>
</dbReference>
<keyword evidence="13" id="KW-0732">Signal</keyword>
<dbReference type="GO" id="GO:0005615">
    <property type="term" value="C:extracellular space"/>
    <property type="evidence" value="ECO:0007669"/>
    <property type="project" value="TreeGrafter"/>
</dbReference>
<keyword evidence="7 10" id="KW-1015">Disulfide bond</keyword>
<dbReference type="Pfam" id="PF00008">
    <property type="entry name" value="EGF"/>
    <property type="match status" value="2"/>
</dbReference>
<reference evidence="17" key="3">
    <citation type="submission" date="2025-09" db="UniProtKB">
        <authorList>
            <consortium name="Ensembl"/>
        </authorList>
    </citation>
    <scope>IDENTIFICATION</scope>
</reference>
<evidence type="ECO:0000256" key="5">
    <source>
        <dbReference type="ARBA" id="ARBA00022801"/>
    </source>
</evidence>
<reference evidence="17 18" key="1">
    <citation type="submission" date="2020-06" db="EMBL/GenBank/DDBJ databases">
        <authorList>
            <consortium name="Wellcome Sanger Institute Data Sharing"/>
        </authorList>
    </citation>
    <scope>NUCLEOTIDE SEQUENCE [LARGE SCALE GENOMIC DNA]</scope>
</reference>
<feature type="chain" id="PRO_5045354524" description="trypsin" evidence="13">
    <location>
        <begin position="29"/>
        <end position="554"/>
    </location>
</feature>
<dbReference type="Pfam" id="PF00089">
    <property type="entry name" value="Trypsin"/>
    <property type="match status" value="1"/>
</dbReference>
<evidence type="ECO:0000256" key="8">
    <source>
        <dbReference type="ARBA" id="ARBA00036320"/>
    </source>
</evidence>
<dbReference type="InterPro" id="IPR009003">
    <property type="entry name" value="Peptidase_S1_PA"/>
</dbReference>
<evidence type="ECO:0000256" key="11">
    <source>
        <dbReference type="PROSITE-ProRule" id="PRU00121"/>
    </source>
</evidence>
<dbReference type="CDD" id="cd00190">
    <property type="entry name" value="Tryp_SPc"/>
    <property type="match status" value="1"/>
</dbReference>
<dbReference type="InterPro" id="IPR043504">
    <property type="entry name" value="Peptidase_S1_PA_chymotrypsin"/>
</dbReference>
<dbReference type="PROSITE" id="PS00021">
    <property type="entry name" value="KRINGLE_1"/>
    <property type="match status" value="1"/>
</dbReference>
<feature type="domain" description="EGF-like" evidence="14">
    <location>
        <begin position="24"/>
        <end position="61"/>
    </location>
</feature>
<dbReference type="PROSITE" id="PS00022">
    <property type="entry name" value="EGF_1"/>
    <property type="match status" value="2"/>
</dbReference>
<dbReference type="Gene3D" id="2.40.10.10">
    <property type="entry name" value="Trypsin-like serine proteases"/>
    <property type="match status" value="1"/>
</dbReference>
<accession>A0AAY4ARH4</accession>
<feature type="disulfide bond" evidence="10">
    <location>
        <begin position="51"/>
        <end position="60"/>
    </location>
</feature>
<dbReference type="InterPro" id="IPR018114">
    <property type="entry name" value="TRYPSIN_HIS"/>
</dbReference>
<dbReference type="CDD" id="cd00108">
    <property type="entry name" value="KR"/>
    <property type="match status" value="1"/>
</dbReference>
<protein>
    <recommendedName>
        <fullName evidence="9">trypsin</fullName>
        <ecNumber evidence="9">3.4.21.4</ecNumber>
    </recommendedName>
</protein>
<dbReference type="EC" id="3.4.21.4" evidence="9"/>
<feature type="domain" description="Peptidase S1" evidence="16">
    <location>
        <begin position="306"/>
        <end position="547"/>
    </location>
</feature>
<organism evidence="17 18">
    <name type="scientific">Denticeps clupeoides</name>
    <name type="common">denticle herring</name>
    <dbReference type="NCBI Taxonomy" id="299321"/>
    <lineage>
        <taxon>Eukaryota</taxon>
        <taxon>Metazoa</taxon>
        <taxon>Chordata</taxon>
        <taxon>Craniata</taxon>
        <taxon>Vertebrata</taxon>
        <taxon>Euteleostomi</taxon>
        <taxon>Actinopterygii</taxon>
        <taxon>Neopterygii</taxon>
        <taxon>Teleostei</taxon>
        <taxon>Clupei</taxon>
        <taxon>Clupeiformes</taxon>
        <taxon>Denticipitoidei</taxon>
        <taxon>Denticipitidae</taxon>
        <taxon>Denticeps</taxon>
    </lineage>
</organism>
<evidence type="ECO:0000313" key="17">
    <source>
        <dbReference type="Ensembl" id="ENSDCDP00010011434.1"/>
    </source>
</evidence>
<dbReference type="GO" id="GO:0004252">
    <property type="term" value="F:serine-type endopeptidase activity"/>
    <property type="evidence" value="ECO:0007669"/>
    <property type="project" value="UniProtKB-EC"/>
</dbReference>
<dbReference type="PRINTS" id="PR00722">
    <property type="entry name" value="CHYMOTRYPSIN"/>
</dbReference>
<evidence type="ECO:0000256" key="9">
    <source>
        <dbReference type="ARBA" id="ARBA00038868"/>
    </source>
</evidence>
<feature type="domain" description="EGF-like" evidence="14">
    <location>
        <begin position="102"/>
        <end position="138"/>
    </location>
</feature>
<dbReference type="InterPro" id="IPR038178">
    <property type="entry name" value="Kringle_sf"/>
</dbReference>
<dbReference type="PROSITE" id="PS00135">
    <property type="entry name" value="TRYPSIN_SER"/>
    <property type="match status" value="1"/>
</dbReference>
<dbReference type="InterPro" id="IPR001314">
    <property type="entry name" value="Peptidase_S1A"/>
</dbReference>
<dbReference type="PROSITE" id="PS50026">
    <property type="entry name" value="EGF_3"/>
    <property type="match status" value="2"/>
</dbReference>
<evidence type="ECO:0000313" key="18">
    <source>
        <dbReference type="Proteomes" id="UP000694580"/>
    </source>
</evidence>
<feature type="disulfide bond" evidence="10">
    <location>
        <begin position="128"/>
        <end position="137"/>
    </location>
</feature>
<evidence type="ECO:0000256" key="3">
    <source>
        <dbReference type="ARBA" id="ARBA00022572"/>
    </source>
</evidence>
<evidence type="ECO:0000259" key="14">
    <source>
        <dbReference type="PROSITE" id="PS50026"/>
    </source>
</evidence>
<dbReference type="GO" id="GO:0006508">
    <property type="term" value="P:proteolysis"/>
    <property type="evidence" value="ECO:0007669"/>
    <property type="project" value="UniProtKB-KW"/>
</dbReference>
<dbReference type="PROSITE" id="PS50240">
    <property type="entry name" value="TRYPSIN_DOM"/>
    <property type="match status" value="1"/>
</dbReference>
<dbReference type="Gene3D" id="2.10.25.10">
    <property type="entry name" value="Laminin"/>
    <property type="match status" value="2"/>
</dbReference>
<dbReference type="InterPro" id="IPR000742">
    <property type="entry name" value="EGF"/>
</dbReference>
<dbReference type="PROSITE" id="PS01186">
    <property type="entry name" value="EGF_2"/>
    <property type="match status" value="2"/>
</dbReference>
<dbReference type="Pfam" id="PF00051">
    <property type="entry name" value="Kringle"/>
    <property type="match status" value="1"/>
</dbReference>
<sequence length="554" mass="61197">MWQTANGTSYGFLLTMAFFLPLFHKGTCRPNPCLNKGVCEEKRGGKFKCRCTKPFKGRRCEKGCKRVCKKNMCGYGQCVLTSLPPFFQCKCKEPFKPPFCKHVAACSPGPCLNGGTCMKDENDFHCQCLDGYSGKFCQVVPSDCYEGNGQLYQGKVSETDDDDECLHWNSYFLLEKGVNPFNILEDHRGLGPHNFCRNPDGDIKPWCFIRKGKKLKWEFCNVRKCSEILVILNSSITMKPPETPSKPPEILIKPFGATVQPPKAPLQPTETPVKPVSPQLQSPVLQNATVKEFATCGRPLARRNRIYGGLKTVPGAQPWQASLQARLEGSKQAFGHVCGGVLIKACWVLTAGHCIDNNKEMQVVLGGVDLMKPESTEQTFTVEKVILHENYKETSEAVYNDIALLQLKSTEGQCPEETEFVKTACLPNATFSDGTECTITGWGATPESQYGSDQLLDAEVLLISQEQCSSKKVYSNLLDDGMFCAGYLKGGVDSCQGDSGGPLTCQKDGVHYLYGLVSWGDSCGQENKPGVYTRVTKYLEWINSKITGTARKAL</sequence>
<dbReference type="SMART" id="SM00020">
    <property type="entry name" value="Tryp_SPc"/>
    <property type="match status" value="1"/>
</dbReference>
<dbReference type="InterPro" id="IPR001881">
    <property type="entry name" value="EGF-like_Ca-bd_dom"/>
</dbReference>
<evidence type="ECO:0000259" key="15">
    <source>
        <dbReference type="PROSITE" id="PS50070"/>
    </source>
</evidence>
<keyword evidence="6 12" id="KW-0720">Serine protease</keyword>
<dbReference type="InterPro" id="IPR000001">
    <property type="entry name" value="Kringle"/>
</dbReference>
<keyword evidence="18" id="KW-1185">Reference proteome</keyword>
<dbReference type="SMART" id="SM00179">
    <property type="entry name" value="EGF_CA"/>
    <property type="match status" value="2"/>
</dbReference>
<name>A0AAY4ARH4_9TELE</name>
<proteinExistence type="predicted"/>
<evidence type="ECO:0000256" key="6">
    <source>
        <dbReference type="ARBA" id="ARBA00022825"/>
    </source>
</evidence>
<dbReference type="GeneTree" id="ENSGT00940000157814"/>
<dbReference type="InterPro" id="IPR001254">
    <property type="entry name" value="Trypsin_dom"/>
</dbReference>
<keyword evidence="5 12" id="KW-0378">Hydrolase</keyword>
<dbReference type="SUPFAM" id="SSF50494">
    <property type="entry name" value="Trypsin-like serine proteases"/>
    <property type="match status" value="1"/>
</dbReference>
<feature type="signal peptide" evidence="13">
    <location>
        <begin position="1"/>
        <end position="28"/>
    </location>
</feature>
<evidence type="ECO:0000256" key="4">
    <source>
        <dbReference type="ARBA" id="ARBA00022670"/>
    </source>
</evidence>
<dbReference type="PANTHER" id="PTHR24264">
    <property type="entry name" value="TRYPSIN-RELATED"/>
    <property type="match status" value="1"/>
</dbReference>
<dbReference type="AlphaFoldDB" id="A0AAY4ARH4"/>
<keyword evidence="2" id="KW-0964">Secreted</keyword>
<dbReference type="SUPFAM" id="SSF57440">
    <property type="entry name" value="Kringle-like"/>
    <property type="match status" value="1"/>
</dbReference>
<dbReference type="SUPFAM" id="SSF57196">
    <property type="entry name" value="EGF/Laminin"/>
    <property type="match status" value="1"/>
</dbReference>
<dbReference type="InterPro" id="IPR033116">
    <property type="entry name" value="TRYPSIN_SER"/>
</dbReference>
<evidence type="ECO:0000256" key="12">
    <source>
        <dbReference type="RuleBase" id="RU363034"/>
    </source>
</evidence>
<keyword evidence="4 12" id="KW-0645">Protease</keyword>